<evidence type="ECO:0000313" key="1">
    <source>
        <dbReference type="EMBL" id="TID31307.1"/>
    </source>
</evidence>
<dbReference type="Proteomes" id="UP000307173">
    <property type="component" value="Unassembled WGS sequence"/>
</dbReference>
<keyword evidence="2" id="KW-1185">Reference proteome</keyword>
<comment type="caution">
    <text evidence="1">The sequence shown here is derived from an EMBL/GenBank/DDBJ whole genome shotgun (WGS) entry which is preliminary data.</text>
</comment>
<proteinExistence type="predicted"/>
<dbReference type="EMBL" id="SELW01000021">
    <property type="protein sequence ID" value="TID31307.1"/>
    <property type="molecule type" value="Genomic_DNA"/>
</dbReference>
<name>A0A4T0X8D1_9ASCO</name>
<accession>A0A4T0X8D1</accession>
<protein>
    <submittedName>
        <fullName evidence="1">Uncharacterized protein</fullName>
    </submittedName>
</protein>
<dbReference type="AlphaFoldDB" id="A0A4T0X8D1"/>
<reference evidence="1 2" key="1">
    <citation type="journal article" date="2019" name="Front. Genet.">
        <title>Whole-Genome Sequencing of the Opportunistic Yeast Pathogen Candida inconspicua Uncovers Its Hybrid Origin.</title>
        <authorList>
            <person name="Mixao V."/>
            <person name="Hansen A.P."/>
            <person name="Saus E."/>
            <person name="Boekhout T."/>
            <person name="Lass-Florl C."/>
            <person name="Gabaldon T."/>
        </authorList>
    </citation>
    <scope>NUCLEOTIDE SEQUENCE [LARGE SCALE GENOMIC DNA]</scope>
    <source>
        <strain evidence="1 2">CBS 180</strain>
    </source>
</reference>
<evidence type="ECO:0000313" key="2">
    <source>
        <dbReference type="Proteomes" id="UP000307173"/>
    </source>
</evidence>
<sequence length="395" mass="45354">MVPNATEEIDITQMSEEQLKNIQENSIMSEIFGDTEAELKNCTLLPSRYKKPVLTQLEINFFNFVQGRCLPFKIETAEDFPRWLEDLSYYLRYLGLPTVVSEIIDAITENRSIRFQPDEDMVIKQLIMASCASNAVFGYGTTAQQTLYNVIHSLGLIKAYEEIYTMIDEFAIDIREPEYAGLRKFNVLQFICKISNTPINSKTILRNIVRSFPQNRTFQPLALLVGEFLAKNEKVEVGEVIKEIYEKVREMCIIRPLESIFDFSNSDSISIVASGSNNDHNEKTNNQKVIEKSFNKFNNFNGNKVGKNRVNDPLWKDFCIHCCNQHSSRNCPNRWNGVCSWCDTYGHKRKHCLAKRINEAEKEVEAVLSTEAGRDALIEIIKKDENLRASIINGN</sequence>
<gene>
    <name evidence="1" type="ORF">CANINC_000095</name>
</gene>
<organism evidence="1 2">
    <name type="scientific">Pichia inconspicua</name>
    <dbReference type="NCBI Taxonomy" id="52247"/>
    <lineage>
        <taxon>Eukaryota</taxon>
        <taxon>Fungi</taxon>
        <taxon>Dikarya</taxon>
        <taxon>Ascomycota</taxon>
        <taxon>Saccharomycotina</taxon>
        <taxon>Pichiomycetes</taxon>
        <taxon>Pichiales</taxon>
        <taxon>Pichiaceae</taxon>
        <taxon>Pichia</taxon>
    </lineage>
</organism>